<feature type="region of interest" description="Disordered" evidence="4">
    <location>
        <begin position="226"/>
        <end position="264"/>
    </location>
</feature>
<dbReference type="InterPro" id="IPR045110">
    <property type="entry name" value="XMAP215"/>
</dbReference>
<feature type="compositionally biased region" description="Low complexity" evidence="4">
    <location>
        <begin position="1108"/>
        <end position="1125"/>
    </location>
</feature>
<evidence type="ECO:0000256" key="1">
    <source>
        <dbReference type="ARBA" id="ARBA00004245"/>
    </source>
</evidence>
<evidence type="ECO:0000313" key="7">
    <source>
        <dbReference type="Proteomes" id="UP001235939"/>
    </source>
</evidence>
<accession>A0ABY6JUT9</accession>
<protein>
    <submittedName>
        <fullName evidence="6">Msps</fullName>
    </submittedName>
</protein>
<sequence>MEEDNDYLKLSIEDKCQHKAWKARVLGYEEATKLFQQLPDEKSPEFNKYLPLLKKFVVDSNVAAQEKGLAATLAFIENAACATKTCGEVMSGIVTKCLGSPKAKIKELAFEIILMYIEIEKHEVVQEELLKGLENKNPKIVSACTIAFREALKCFGLKVINLKQLLKLISKLLESRDKTVREETKQLTIEIYRWIKDALKPHLQSLKPVQINELEAEFAKVASEKPSPTRYLRSQQEAKQQAAMAASAGGDQDQDSAEDTEQPDIDPYELLEAVDILSKLPKDFYEKCEAKKWQERKEALEALQTLASNPKLESGDYGEVVRVLKKMISKDSNVLVVALAGKCLAALATGLRKKFQPYAGQCIPALLEKFKEKKQNVVQALREAIDAVYKATTLDSIQEDVQGALDNKNPQIKAETALFLSRCFTQCTPTILNKKLLKPLCVSLLKTLNESDPAVREASAEALGTAWKVVGERLITPFLPDVDALKMAKIKECSEKAVIVAPQPVPKKTMKKAAAPEAPPKSAPPAINHATFKKPMSKPAPKAASSAKGPKKSIIQSGGKKPPDPPKTFSIAERDLSEEEAQETLSQVFPPDVLSGLSNSNWKERMASVEKYMALCQKERENVQVQALVKMLVKKPGFKDNNFQILKLKMELLVTLVEPAPISQCTVDCCLGDLVDKLGDPKIGPTVAPALSAFAQSSSLEYIAQEVLQLSFNKRNPKIQAEALIWLAKAITEFGLVVQVKTLIDYLKKSFSSTNPAVKTSALTLLGTLYLYIGPTLRTFFEDEKPALLQQIDLELSKHQNETPPAPTRSSGGKPPTPVGGGPSQESASSPQTFSVADLIPRVDIGEQITAPILTEMTDKNWKVRGEALQKVSSILNDAKFIGPNLGDLLPALKGRLTDSNKNLIIQTLSLCQSLATALGPHCPKHLRNIEPGLLTALGDSKNLVRNTALETLNTWLQHCGLGAMFEGEMMAEALRTGNPTLRTELLGWLIEKLPEAKDLPNADLVPCIHPILQCLEDRNSDVRKKAQDILLPLMLHVGFEPVAKATTKLKPASKNQAMAQIEKLRPSLPAKPTQPAKPPKSAPARISSKAPSNDNLAEEDTPRSKIIRSSSKSKLALKARAAPPAKKEEEDTSPPLVVNNMKEQRLLDEKTLKVLKWNFTAPREEFYHQLKDQMMAANWSATLISQCFHNDFKFHIKAIDILTECLALNFDATISNLDLILKWLAIRFFDTNPSVLIRSLEYLQQLFGNLNTSSCRLHEIEASSFIPYLILKIGDPKDAVRKGVREILKLMHLVYPPSKIFFYVMQGLTSKNARQRAECLEELGSMIEECGMSVCQPSPAVAFKEIAKQIADRDNTVRNAALNCAVQAYFLEGEKVYKLVGQLTDKEMGLLEERIKRSRRQAPVKEPAPVAKSSPPSNNEVTQPQHHHHQPEVVHRNKPSTPASRPKSGPFSLELDDIENMFKNGTREKLPEPMEINIDEILKQPDIQLPPTRLRPPASAIKLLNSSAEATTALNVVMSQLTEQEISIVVEAFAQVEEVLQKDAQVLSDRVDQLLLMGALQYRLAHTKHMADDNICRADIIKLYRCVTITLVTLFQNNELARKASRDVLRDLIPHLVTVMLDTRLNELQEGPQVVRTINILMVKIIRSSNPTHVMSALIKLLHDSVGSMSATKRYTEIVMKCLWKMLRMIDTYIHELNFDRILLDIHTFLKMYPSSFWKERTTDIPLKTIKTIIFNLVKYKGDDIYKHLALIPNRQESDLEVYIQKLINMHKDGMANTSRDGSVDQSSGNPKKNKTTPKLTKATHDSLAVIFKKIGSKEQTKAGLEELYRFVQSNPEADIEPYLQKSSEFFQDYIRRGLKEIEEEKITKPPTEEHAVPQPKTDPITLADTTTAGPHHFPPLPPATSDTSTLDWVDWLKAVAAYMGQDSNKYDDPSFVNTLTACSRDCTIPFSQQEMQDFITSAEAVKELALKHELRDFLAMDSRNIECLNRFQVLEESPRHEEHGNVPSNEHTEVTDKLSAKETRPKETCHHGVTTRKLPPHSQEEVGRIKLTPKTTITTLTASQLSARRKENPPFLRKTPSNPSLGAPGSLGPRPRYVTKGLVPTLVFLEFLQKFSPVDYIDALENMLSKDCVHQLAKMSGQILVGLSRSEMAERLIEDGLEIRGALLKAFPYRKKPDKITLNGLPFVIEESDVIKALRPFCQVTSIAPVILTDGKRKWQDTRRDAFVLMHDGMKPTCGSLQSTYSTTSFTPAPPATEVSATCDPVAVVSDSTPATSAEHETSSEKEEIVENKTTLTDEESLPGAKTREQKQLAALWP</sequence>
<feature type="region of interest" description="Disordered" evidence="4">
    <location>
        <begin position="1999"/>
        <end position="2045"/>
    </location>
</feature>
<keyword evidence="2" id="KW-0963">Cytoplasm</keyword>
<dbReference type="Gene3D" id="1.25.10.10">
    <property type="entry name" value="Leucine-rich Repeat Variant"/>
    <property type="match status" value="5"/>
</dbReference>
<feature type="compositionally biased region" description="Low complexity" evidence="4">
    <location>
        <begin position="1083"/>
        <end position="1093"/>
    </location>
</feature>
<dbReference type="InterPro" id="IPR016024">
    <property type="entry name" value="ARM-type_fold"/>
</dbReference>
<keyword evidence="7" id="KW-1185">Reference proteome</keyword>
<feature type="compositionally biased region" description="Basic and acidic residues" evidence="4">
    <location>
        <begin position="2280"/>
        <end position="2293"/>
    </location>
</feature>
<dbReference type="Pfam" id="PF12348">
    <property type="entry name" value="CLASP_N"/>
    <property type="match status" value="1"/>
</dbReference>
<dbReference type="InterPro" id="IPR011989">
    <property type="entry name" value="ARM-like"/>
</dbReference>
<dbReference type="SMART" id="SM01349">
    <property type="entry name" value="TOG"/>
    <property type="match status" value="5"/>
</dbReference>
<feature type="domain" description="TOG" evidence="5">
    <location>
        <begin position="269"/>
        <end position="503"/>
    </location>
</feature>
<feature type="region of interest" description="Disordered" evidence="4">
    <location>
        <begin position="1066"/>
        <end position="1134"/>
    </location>
</feature>
<comment type="subcellular location">
    <subcellularLocation>
        <location evidence="1">Cytoplasm</location>
        <location evidence="1">Cytoskeleton</location>
    </subcellularLocation>
</comment>
<evidence type="ECO:0000256" key="2">
    <source>
        <dbReference type="ARBA" id="ARBA00022490"/>
    </source>
</evidence>
<evidence type="ECO:0000256" key="3">
    <source>
        <dbReference type="ARBA" id="ARBA00023212"/>
    </source>
</evidence>
<dbReference type="SUPFAM" id="SSF48371">
    <property type="entry name" value="ARM repeat"/>
    <property type="match status" value="2"/>
</dbReference>
<dbReference type="InterPro" id="IPR024395">
    <property type="entry name" value="CLASP_N_dom"/>
</dbReference>
<feature type="compositionally biased region" description="Low complexity" evidence="4">
    <location>
        <begin position="537"/>
        <end position="548"/>
    </location>
</feature>
<feature type="region of interest" description="Disordered" evidence="4">
    <location>
        <begin position="1776"/>
        <end position="1801"/>
    </location>
</feature>
<feature type="compositionally biased region" description="Basic and acidic residues" evidence="4">
    <location>
        <begin position="1999"/>
        <end position="2032"/>
    </location>
</feature>
<evidence type="ECO:0000313" key="6">
    <source>
        <dbReference type="EMBL" id="UYV60269.1"/>
    </source>
</evidence>
<feature type="compositionally biased region" description="Acidic residues" evidence="4">
    <location>
        <begin position="252"/>
        <end position="264"/>
    </location>
</feature>
<feature type="domain" description="TOG" evidence="5">
    <location>
        <begin position="1166"/>
        <end position="1405"/>
    </location>
</feature>
<name>A0ABY6JUT9_9ARAC</name>
<feature type="compositionally biased region" description="Low complexity" evidence="4">
    <location>
        <begin position="234"/>
        <end position="251"/>
    </location>
</feature>
<dbReference type="Pfam" id="PF21041">
    <property type="entry name" value="XMAP215_CLASP_TOG"/>
    <property type="match status" value="4"/>
</dbReference>
<reference evidence="6 7" key="1">
    <citation type="submission" date="2022-01" db="EMBL/GenBank/DDBJ databases">
        <title>A chromosomal length assembly of Cordylochernes scorpioides.</title>
        <authorList>
            <person name="Zeh D."/>
            <person name="Zeh J."/>
        </authorList>
    </citation>
    <scope>NUCLEOTIDE SEQUENCE [LARGE SCALE GENOMIC DNA]</scope>
    <source>
        <strain evidence="6">IN4F17</strain>
        <tissue evidence="6">Whole Body</tissue>
    </source>
</reference>
<feature type="domain" description="TOG" evidence="5">
    <location>
        <begin position="575"/>
        <end position="805"/>
    </location>
</feature>
<feature type="region of interest" description="Disordered" evidence="4">
    <location>
        <begin position="1869"/>
        <end position="1907"/>
    </location>
</feature>
<evidence type="ECO:0000259" key="5">
    <source>
        <dbReference type="SMART" id="SM01349"/>
    </source>
</evidence>
<dbReference type="InterPro" id="IPR048491">
    <property type="entry name" value="XMAP215_CLASP_TOG"/>
</dbReference>
<evidence type="ECO:0000256" key="4">
    <source>
        <dbReference type="SAM" id="MobiDB-lite"/>
    </source>
</evidence>
<dbReference type="InterPro" id="IPR034085">
    <property type="entry name" value="TOG"/>
</dbReference>
<feature type="region of interest" description="Disordered" evidence="4">
    <location>
        <begin position="1397"/>
        <end position="1455"/>
    </location>
</feature>
<dbReference type="PANTHER" id="PTHR12609">
    <property type="entry name" value="MICROTUBULE ASSOCIATED PROTEIN XMAP215"/>
    <property type="match status" value="1"/>
</dbReference>
<gene>
    <name evidence="6" type="ORF">LAZ67_1000656</name>
</gene>
<feature type="region of interest" description="Disordered" evidence="4">
    <location>
        <begin position="800"/>
        <end position="832"/>
    </location>
</feature>
<proteinExistence type="predicted"/>
<feature type="region of interest" description="Disordered" evidence="4">
    <location>
        <begin position="506"/>
        <end position="570"/>
    </location>
</feature>
<feature type="domain" description="TOG" evidence="5">
    <location>
        <begin position="1"/>
        <end position="227"/>
    </location>
</feature>
<organism evidence="6 7">
    <name type="scientific">Cordylochernes scorpioides</name>
    <dbReference type="NCBI Taxonomy" id="51811"/>
    <lineage>
        <taxon>Eukaryota</taxon>
        <taxon>Metazoa</taxon>
        <taxon>Ecdysozoa</taxon>
        <taxon>Arthropoda</taxon>
        <taxon>Chelicerata</taxon>
        <taxon>Arachnida</taxon>
        <taxon>Pseudoscorpiones</taxon>
        <taxon>Cheliferoidea</taxon>
        <taxon>Chernetidae</taxon>
        <taxon>Cordylochernes</taxon>
    </lineage>
</organism>
<feature type="domain" description="TOG" evidence="5">
    <location>
        <begin position="838"/>
        <end position="1071"/>
    </location>
</feature>
<feature type="region of interest" description="Disordered" evidence="4">
    <location>
        <begin position="2273"/>
        <end position="2320"/>
    </location>
</feature>
<dbReference type="EMBL" id="CP092863">
    <property type="protein sequence ID" value="UYV60269.1"/>
    <property type="molecule type" value="Genomic_DNA"/>
</dbReference>
<feature type="region of interest" description="Disordered" evidence="4">
    <location>
        <begin position="2066"/>
        <end position="2095"/>
    </location>
</feature>
<keyword evidence="3" id="KW-0206">Cytoskeleton</keyword>
<feature type="compositionally biased region" description="Polar residues" evidence="4">
    <location>
        <begin position="1777"/>
        <end position="1790"/>
    </location>
</feature>
<dbReference type="Proteomes" id="UP001235939">
    <property type="component" value="Chromosome 01"/>
</dbReference>